<gene>
    <name evidence="3" type="ORF">J07HQW1_00604</name>
</gene>
<evidence type="ECO:0000313" key="4">
    <source>
        <dbReference type="Proteomes" id="UP000030649"/>
    </source>
</evidence>
<dbReference type="Pfam" id="PF03686">
    <property type="entry name" value="UPF0146"/>
    <property type="match status" value="1"/>
</dbReference>
<dbReference type="InterPro" id="IPR029063">
    <property type="entry name" value="SAM-dependent_MTases_sf"/>
</dbReference>
<protein>
    <recommendedName>
        <fullName evidence="2">UPF0146 protein J07HQW1_00604</fullName>
    </recommendedName>
</protein>
<proteinExistence type="inferred from homology"/>
<sequence length="150" mass="16132">MCSLAQDALVERFSQYTSAVEVGIGNRPAVAGALASRGVDIAATDIVSCSVPHAVTFVHDDIVTTSKQHTTKPVYDVELLYALNLPPELHRPFRDVAVTVGADCRLTTLGYDVPVVPSRPVSLPGGDTLYIVEPTCNHRSDTLQTDTDIR</sequence>
<dbReference type="EMBL" id="KE356560">
    <property type="protein sequence ID" value="ERG90580.1"/>
    <property type="molecule type" value="Genomic_DNA"/>
</dbReference>
<organism evidence="3 4">
    <name type="scientific">Haloquadratum walsbyi J07HQW1</name>
    <dbReference type="NCBI Taxonomy" id="1238424"/>
    <lineage>
        <taxon>Archaea</taxon>
        <taxon>Methanobacteriati</taxon>
        <taxon>Methanobacteriota</taxon>
        <taxon>Stenosarchaea group</taxon>
        <taxon>Halobacteria</taxon>
        <taxon>Halobacteriales</taxon>
        <taxon>Haloferacaceae</taxon>
        <taxon>Haloquadratum</taxon>
    </lineage>
</organism>
<dbReference type="InterPro" id="IPR005353">
    <property type="entry name" value="UPF0146"/>
</dbReference>
<evidence type="ECO:0000256" key="1">
    <source>
        <dbReference type="ARBA" id="ARBA00006969"/>
    </source>
</evidence>
<evidence type="ECO:0000256" key="2">
    <source>
        <dbReference type="HAMAP-Rule" id="MF_00341"/>
    </source>
</evidence>
<reference evidence="3 4" key="1">
    <citation type="journal article" date="2013" name="PLoS ONE">
        <title>Assembly-driven community genomics of a hypersaline microbial ecosystem.</title>
        <authorList>
            <person name="Podell S."/>
            <person name="Ugalde J.A."/>
            <person name="Narasingarao P."/>
            <person name="Banfield J.F."/>
            <person name="Heidelberg K.B."/>
            <person name="Allen E.E."/>
        </authorList>
    </citation>
    <scope>NUCLEOTIDE SEQUENCE [LARGE SCALE GENOMIC DNA]</scope>
    <source>
        <strain evidence="4">J07HQW1</strain>
    </source>
</reference>
<name>U1N261_9EURY</name>
<dbReference type="HOGENOM" id="CLU_148458_1_0_2"/>
<accession>U1N261</accession>
<dbReference type="Gene3D" id="3.40.50.150">
    <property type="entry name" value="Vaccinia Virus protein VP39"/>
    <property type="match status" value="1"/>
</dbReference>
<dbReference type="HAMAP" id="MF_00341">
    <property type="entry name" value="UPF0146"/>
    <property type="match status" value="1"/>
</dbReference>
<dbReference type="Proteomes" id="UP000030649">
    <property type="component" value="Unassembled WGS sequence"/>
</dbReference>
<comment type="similarity">
    <text evidence="1 2">Belongs to the UPF0146 family.</text>
</comment>
<dbReference type="AlphaFoldDB" id="U1N261"/>
<evidence type="ECO:0000313" key="3">
    <source>
        <dbReference type="EMBL" id="ERG90580.1"/>
    </source>
</evidence>
<dbReference type="STRING" id="1238424.J07HQW1_00604"/>